<sequence>MTRRLTPQDRVKELGDASVPFPYDIHMMISCNNAPSLENALHHSFVKQQVNKTNPRKEFFRTDVASIVEVVKEHHGDFEYVVDPEALQYRQSLTMSDEDLEFIEKVFDEIEEEEKEGFTADV</sequence>
<evidence type="ECO:0000259" key="1">
    <source>
        <dbReference type="SMART" id="SM00974"/>
    </source>
</evidence>
<gene>
    <name evidence="2" type="ORF">Pla144_08150</name>
</gene>
<name>A0A5C6D563_9BACT</name>
<dbReference type="InterPro" id="IPR018306">
    <property type="entry name" value="Phage_T5_Orf172_DNA-bd"/>
</dbReference>
<evidence type="ECO:0000313" key="2">
    <source>
        <dbReference type="EMBL" id="TWU30029.1"/>
    </source>
</evidence>
<dbReference type="Pfam" id="PF13455">
    <property type="entry name" value="MUG113"/>
    <property type="match status" value="1"/>
</dbReference>
<comment type="caution">
    <text evidence="2">The sequence shown here is derived from an EMBL/GenBank/DDBJ whole genome shotgun (WGS) entry which is preliminary data.</text>
</comment>
<organism evidence="2 3">
    <name type="scientific">Bythopirellula polymerisocia</name>
    <dbReference type="NCBI Taxonomy" id="2528003"/>
    <lineage>
        <taxon>Bacteria</taxon>
        <taxon>Pseudomonadati</taxon>
        <taxon>Planctomycetota</taxon>
        <taxon>Planctomycetia</taxon>
        <taxon>Pirellulales</taxon>
        <taxon>Lacipirellulaceae</taxon>
        <taxon>Bythopirellula</taxon>
    </lineage>
</organism>
<feature type="domain" description="Bacteriophage T5 Orf172 DNA-binding" evidence="1">
    <location>
        <begin position="1"/>
        <end position="74"/>
    </location>
</feature>
<keyword evidence="3" id="KW-1185">Reference proteome</keyword>
<dbReference type="Proteomes" id="UP000318437">
    <property type="component" value="Unassembled WGS sequence"/>
</dbReference>
<dbReference type="AlphaFoldDB" id="A0A5C6D563"/>
<dbReference type="EMBL" id="SJPS01000001">
    <property type="protein sequence ID" value="TWU30029.1"/>
    <property type="molecule type" value="Genomic_DNA"/>
</dbReference>
<dbReference type="SMART" id="SM00974">
    <property type="entry name" value="T5orf172"/>
    <property type="match status" value="1"/>
</dbReference>
<evidence type="ECO:0000313" key="3">
    <source>
        <dbReference type="Proteomes" id="UP000318437"/>
    </source>
</evidence>
<proteinExistence type="predicted"/>
<reference evidence="2 3" key="1">
    <citation type="submission" date="2019-02" db="EMBL/GenBank/DDBJ databases">
        <title>Deep-cultivation of Planctomycetes and their phenomic and genomic characterization uncovers novel biology.</title>
        <authorList>
            <person name="Wiegand S."/>
            <person name="Jogler M."/>
            <person name="Boedeker C."/>
            <person name="Pinto D."/>
            <person name="Vollmers J."/>
            <person name="Rivas-Marin E."/>
            <person name="Kohn T."/>
            <person name="Peeters S.H."/>
            <person name="Heuer A."/>
            <person name="Rast P."/>
            <person name="Oberbeckmann S."/>
            <person name="Bunk B."/>
            <person name="Jeske O."/>
            <person name="Meyerdierks A."/>
            <person name="Storesund J.E."/>
            <person name="Kallscheuer N."/>
            <person name="Luecker S."/>
            <person name="Lage O.M."/>
            <person name="Pohl T."/>
            <person name="Merkel B.J."/>
            <person name="Hornburger P."/>
            <person name="Mueller R.-W."/>
            <person name="Bruemmer F."/>
            <person name="Labrenz M."/>
            <person name="Spormann A.M."/>
            <person name="Op Den Camp H."/>
            <person name="Overmann J."/>
            <person name="Amann R."/>
            <person name="Jetten M.S.M."/>
            <person name="Mascher T."/>
            <person name="Medema M.H."/>
            <person name="Devos D.P."/>
            <person name="Kaster A.-K."/>
            <person name="Ovreas L."/>
            <person name="Rohde M."/>
            <person name="Galperin M.Y."/>
            <person name="Jogler C."/>
        </authorList>
    </citation>
    <scope>NUCLEOTIDE SEQUENCE [LARGE SCALE GENOMIC DNA]</scope>
    <source>
        <strain evidence="2 3">Pla144</strain>
    </source>
</reference>
<protein>
    <recommendedName>
        <fullName evidence="1">Bacteriophage T5 Orf172 DNA-binding domain-containing protein</fullName>
    </recommendedName>
</protein>
<dbReference type="RefSeq" id="WP_231936152.1">
    <property type="nucleotide sequence ID" value="NZ_SJPS01000001.1"/>
</dbReference>
<accession>A0A5C6D563</accession>